<gene>
    <name evidence="5" type="ORF">D0Y65_041557</name>
</gene>
<dbReference type="InterPro" id="IPR038588">
    <property type="entry name" value="XS_domain_sf"/>
</dbReference>
<dbReference type="InterPro" id="IPR005379">
    <property type="entry name" value="FDM1-5/IDN2_XH"/>
</dbReference>
<protein>
    <submittedName>
        <fullName evidence="5">Factor of DNA methylation 1</fullName>
    </submittedName>
</protein>
<dbReference type="AlphaFoldDB" id="A0A445GWD7"/>
<dbReference type="Pfam" id="PF03469">
    <property type="entry name" value="XH"/>
    <property type="match status" value="1"/>
</dbReference>
<dbReference type="EMBL" id="QZWG01000015">
    <property type="protein sequence ID" value="RZB65534.1"/>
    <property type="molecule type" value="Genomic_DNA"/>
</dbReference>
<dbReference type="InterPro" id="IPR005380">
    <property type="entry name" value="XS_domain"/>
</dbReference>
<evidence type="ECO:0000256" key="1">
    <source>
        <dbReference type="SAM" id="Coils"/>
    </source>
</evidence>
<dbReference type="PANTHER" id="PTHR21596:SF77">
    <property type="entry name" value="XH_XS DOMAIN PROTEIN"/>
    <property type="match status" value="1"/>
</dbReference>
<feature type="compositionally biased region" description="Basic and acidic residues" evidence="2">
    <location>
        <begin position="608"/>
        <end position="624"/>
    </location>
</feature>
<feature type="domain" description="XS" evidence="3">
    <location>
        <begin position="6"/>
        <end position="116"/>
    </location>
</feature>
<comment type="caution">
    <text evidence="5">The sequence shown here is derived from an EMBL/GenBank/DDBJ whole genome shotgun (WGS) entry which is preliminary data.</text>
</comment>
<evidence type="ECO:0000259" key="4">
    <source>
        <dbReference type="Pfam" id="PF03469"/>
    </source>
</evidence>
<accession>A0A445GWD7</accession>
<proteinExistence type="predicted"/>
<dbReference type="PANTHER" id="PTHR21596">
    <property type="entry name" value="RIBONUCLEASE P SUBUNIT P38"/>
    <property type="match status" value="1"/>
</dbReference>
<evidence type="ECO:0000259" key="3">
    <source>
        <dbReference type="Pfam" id="PF03468"/>
    </source>
</evidence>
<dbReference type="Proteomes" id="UP000289340">
    <property type="component" value="Chromosome 15"/>
</dbReference>
<sequence length="632" mass="73626">MASSSDERYVWPWTGIVANIFGKPKHEPVECDSMYWLRKFEQYKPEEAYVLHCAEDPTGYVVLEFGTEWIGFTQMMKLDTDFLVDHHGKKDYYESRKMGYSSGLFGWCAQAEDYNSEGLVGNFLRQKAELKTTSMVAQESLNEKTETLDHLYGEIGSVNKKISEMESKYIEDYMSLDKMMKEIEKKRDLLHQTCAEDDHVNCAPVLKSIVMRGREITYKAMEKNKKLQQEIDTMNDELDRWCQQLIEQEKSTIQQRRKFEEEKKSQMESLILASEKQMKARSDVLSLLEKHQMEKKAVSDALLKLEKEMENEQKLKLEIAELEEQLKVLKCVNLEEADHENKRKIEIEEIEEKLEDMIFYMSVKDDENQALKKKVQEAKIELEDARQQIIKLLAVGTVLSQLMFSVQKLIECICLTIQELPQFLKGVTKIQIKKIGEVSARSFKKVCMNRYKNNKKASSESVKLCAKWQKEILDSTWHPFKIVDVEGKEIQEEIDENDPKLLSLKNDLGEEAYVAVVTALKELHEYHNSDDAENTHNSSEKQVIPEIWDSENGRRAIVTEALNVGNEVGIACMKEETKRIKGKEKKIEMRKMEKEKIEGENAEGENTTTEKTHEREERVMDKIRTIMSIKRN</sequence>
<keyword evidence="1" id="KW-0175">Coiled coil</keyword>
<name>A0A445GWD7_GLYSO</name>
<feature type="coiled-coil region" evidence="1">
    <location>
        <begin position="217"/>
        <end position="262"/>
    </location>
</feature>
<dbReference type="Gene3D" id="3.30.70.2890">
    <property type="entry name" value="XS domain"/>
    <property type="match status" value="1"/>
</dbReference>
<evidence type="ECO:0000256" key="2">
    <source>
        <dbReference type="SAM" id="MobiDB-lite"/>
    </source>
</evidence>
<reference evidence="5 6" key="1">
    <citation type="submission" date="2018-09" db="EMBL/GenBank/DDBJ databases">
        <title>A high-quality reference genome of wild soybean provides a powerful tool to mine soybean genomes.</title>
        <authorList>
            <person name="Xie M."/>
            <person name="Chung C.Y.L."/>
            <person name="Li M.-W."/>
            <person name="Wong F.-L."/>
            <person name="Chan T.-F."/>
            <person name="Lam H.-M."/>
        </authorList>
    </citation>
    <scope>NUCLEOTIDE SEQUENCE [LARGE SCALE GENOMIC DNA]</scope>
    <source>
        <strain evidence="6">cv. W05</strain>
        <tissue evidence="5">Hypocotyl of etiolated seedlings</tissue>
    </source>
</reference>
<feature type="domain" description="Factor of DNA methylation 1-5/IDN2" evidence="4">
    <location>
        <begin position="433"/>
        <end position="563"/>
    </location>
</feature>
<evidence type="ECO:0000313" key="6">
    <source>
        <dbReference type="Proteomes" id="UP000289340"/>
    </source>
</evidence>
<feature type="coiled-coil region" evidence="1">
    <location>
        <begin position="288"/>
        <end position="332"/>
    </location>
</feature>
<evidence type="ECO:0000313" key="5">
    <source>
        <dbReference type="EMBL" id="RZB65534.1"/>
    </source>
</evidence>
<dbReference type="Pfam" id="PF03468">
    <property type="entry name" value="XS"/>
    <property type="match status" value="1"/>
</dbReference>
<dbReference type="InterPro" id="IPR045177">
    <property type="entry name" value="FDM1-5/IDN2"/>
</dbReference>
<feature type="region of interest" description="Disordered" evidence="2">
    <location>
        <begin position="593"/>
        <end position="632"/>
    </location>
</feature>
<dbReference type="GO" id="GO:0080188">
    <property type="term" value="P:gene silencing by siRNA-directed DNA methylation"/>
    <property type="evidence" value="ECO:0007669"/>
    <property type="project" value="InterPro"/>
</dbReference>
<feature type="coiled-coil region" evidence="1">
    <location>
        <begin position="361"/>
        <end position="395"/>
    </location>
</feature>
<organism evidence="5 6">
    <name type="scientific">Glycine soja</name>
    <name type="common">Wild soybean</name>
    <dbReference type="NCBI Taxonomy" id="3848"/>
    <lineage>
        <taxon>Eukaryota</taxon>
        <taxon>Viridiplantae</taxon>
        <taxon>Streptophyta</taxon>
        <taxon>Embryophyta</taxon>
        <taxon>Tracheophyta</taxon>
        <taxon>Spermatophyta</taxon>
        <taxon>Magnoliopsida</taxon>
        <taxon>eudicotyledons</taxon>
        <taxon>Gunneridae</taxon>
        <taxon>Pentapetalae</taxon>
        <taxon>rosids</taxon>
        <taxon>fabids</taxon>
        <taxon>Fabales</taxon>
        <taxon>Fabaceae</taxon>
        <taxon>Papilionoideae</taxon>
        <taxon>50 kb inversion clade</taxon>
        <taxon>NPAAA clade</taxon>
        <taxon>indigoferoid/millettioid clade</taxon>
        <taxon>Phaseoleae</taxon>
        <taxon>Glycine</taxon>
        <taxon>Glycine subgen. Soja</taxon>
    </lineage>
</organism>
<keyword evidence="6" id="KW-1185">Reference proteome</keyword>